<proteinExistence type="predicted"/>
<organism evidence="2 3">
    <name type="scientific">Tenacibaculum discolor</name>
    <dbReference type="NCBI Taxonomy" id="361581"/>
    <lineage>
        <taxon>Bacteria</taxon>
        <taxon>Pseudomonadati</taxon>
        <taxon>Bacteroidota</taxon>
        <taxon>Flavobacteriia</taxon>
        <taxon>Flavobacteriales</taxon>
        <taxon>Flavobacteriaceae</taxon>
        <taxon>Tenacibaculum</taxon>
    </lineage>
</organism>
<dbReference type="AlphaFoldDB" id="A0A2G1BVQ9"/>
<name>A0A2G1BVQ9_9FLAO</name>
<reference evidence="2" key="2">
    <citation type="submission" date="2017-10" db="EMBL/GenBank/DDBJ databases">
        <authorList>
            <person name="Enke T.N."/>
            <person name="Cordero O.X."/>
        </authorList>
    </citation>
    <scope>NUCLEOTIDE SEQUENCE</scope>
    <source>
        <strain evidence="2">4G03</strain>
    </source>
</reference>
<protein>
    <submittedName>
        <fullName evidence="2">Methyltransferase type 11</fullName>
    </submittedName>
</protein>
<comment type="caution">
    <text evidence="2">The sequence shown here is derived from an EMBL/GenBank/DDBJ whole genome shotgun (WGS) entry which is preliminary data.</text>
</comment>
<dbReference type="Proteomes" id="UP001242342">
    <property type="component" value="Unassembled WGS sequence"/>
</dbReference>
<dbReference type="EMBL" id="PDUU01000004">
    <property type="protein sequence ID" value="PHN98064.1"/>
    <property type="molecule type" value="Genomic_DNA"/>
</dbReference>
<keyword evidence="2" id="KW-0489">Methyltransferase</keyword>
<dbReference type="RefSeq" id="WP_099214968.1">
    <property type="nucleotide sequence ID" value="NZ_JAUYVU010000001.1"/>
</dbReference>
<accession>A0A497Z3Y5</accession>
<gene>
    <name evidence="2" type="ORF">CSC81_06570</name>
    <name evidence="1" type="ORF">Q8W23_01355</name>
</gene>
<evidence type="ECO:0000313" key="3">
    <source>
        <dbReference type="Proteomes" id="UP000222163"/>
    </source>
</evidence>
<reference evidence="2 3" key="1">
    <citation type="journal article" date="2016" name="Nat. Commun.">
        <title>Microbial interactions lead to rapid micro-scale successions on model marine particles.</title>
        <authorList>
            <person name="Datta M.S."/>
            <person name="Sliwerska E."/>
            <person name="Gore J."/>
            <person name="Polz M.F."/>
            <person name="Cordero O.X."/>
        </authorList>
    </citation>
    <scope>NUCLEOTIDE SEQUENCE [LARGE SCALE GENOMIC DNA]</scope>
    <source>
        <strain evidence="2 3">4G03</strain>
    </source>
</reference>
<dbReference type="GO" id="GO:0032259">
    <property type="term" value="P:methylation"/>
    <property type="evidence" value="ECO:0007669"/>
    <property type="project" value="UniProtKB-KW"/>
</dbReference>
<dbReference type="Proteomes" id="UP000222163">
    <property type="component" value="Unassembled WGS sequence"/>
</dbReference>
<dbReference type="GO" id="GO:0008168">
    <property type="term" value="F:methyltransferase activity"/>
    <property type="evidence" value="ECO:0007669"/>
    <property type="project" value="UniProtKB-KW"/>
</dbReference>
<accession>A0A2G1BVQ9</accession>
<dbReference type="EMBL" id="JAUYVU010000001">
    <property type="protein sequence ID" value="MDP2540113.1"/>
    <property type="molecule type" value="Genomic_DNA"/>
</dbReference>
<keyword evidence="2" id="KW-0808">Transferase</keyword>
<keyword evidence="4" id="KW-1185">Reference proteome</keyword>
<evidence type="ECO:0000313" key="4">
    <source>
        <dbReference type="Proteomes" id="UP001242342"/>
    </source>
</evidence>
<evidence type="ECO:0000313" key="1">
    <source>
        <dbReference type="EMBL" id="MDP2540113.1"/>
    </source>
</evidence>
<sequence>MKLFIYGTDIDTKKKEESIRQLFNQDNNIINVSIDLEDVDNVLRIEATDITTEADIINKVKEKGFNCMELAD</sequence>
<reference evidence="1 4" key="3">
    <citation type="submission" date="2023-07" db="EMBL/GenBank/DDBJ databases">
        <title>Genome content predicts the carbon catabolic preferences of heterotrophic bacteria.</title>
        <authorList>
            <person name="Gralka M."/>
        </authorList>
    </citation>
    <scope>NUCLEOTIDE SEQUENCE [LARGE SCALE GENOMIC DNA]</scope>
    <source>
        <strain evidence="1 4">4G03</strain>
    </source>
</reference>
<evidence type="ECO:0000313" key="2">
    <source>
        <dbReference type="EMBL" id="PHN98064.1"/>
    </source>
</evidence>